<protein>
    <submittedName>
        <fullName evidence="2">Uncharacterized protein</fullName>
    </submittedName>
</protein>
<dbReference type="Proteomes" id="UP000298652">
    <property type="component" value="Chromosome 3"/>
</dbReference>
<sequence length="74" mass="8370">MPPSRSRSNQTREKVKMISAICWIPKGAFKNVRFATKPQTEEEINEALRTVLASDESSEGSDYMTTMTWATSLK</sequence>
<dbReference type="EMBL" id="CM016554">
    <property type="protein sequence ID" value="TKW24924.1"/>
    <property type="molecule type" value="Genomic_DNA"/>
</dbReference>
<dbReference type="AlphaFoldDB" id="A0A4U6V9V7"/>
<keyword evidence="3" id="KW-1185">Reference proteome</keyword>
<dbReference type="Gramene" id="TKW24924">
    <property type="protein sequence ID" value="TKW24924"/>
    <property type="gene ID" value="SEVIR_3G082400v2"/>
</dbReference>
<accession>A0A4U6V9V7</accession>
<reference evidence="2" key="1">
    <citation type="submission" date="2019-03" db="EMBL/GenBank/DDBJ databases">
        <title>WGS assembly of Setaria viridis.</title>
        <authorList>
            <person name="Huang P."/>
            <person name="Jenkins J."/>
            <person name="Grimwood J."/>
            <person name="Barry K."/>
            <person name="Healey A."/>
            <person name="Mamidi S."/>
            <person name="Sreedasyam A."/>
            <person name="Shu S."/>
            <person name="Feldman M."/>
            <person name="Wu J."/>
            <person name="Yu Y."/>
            <person name="Chen C."/>
            <person name="Johnson J."/>
            <person name="Rokhsar D."/>
            <person name="Baxter I."/>
            <person name="Schmutz J."/>
            <person name="Brutnell T."/>
            <person name="Kellogg E."/>
        </authorList>
    </citation>
    <scope>NUCLEOTIDE SEQUENCE [LARGE SCALE GENOMIC DNA]</scope>
</reference>
<proteinExistence type="predicted"/>
<evidence type="ECO:0000313" key="3">
    <source>
        <dbReference type="Proteomes" id="UP000298652"/>
    </source>
</evidence>
<organism evidence="2 3">
    <name type="scientific">Setaria viridis</name>
    <name type="common">Green bristlegrass</name>
    <name type="synonym">Setaria italica subsp. viridis</name>
    <dbReference type="NCBI Taxonomy" id="4556"/>
    <lineage>
        <taxon>Eukaryota</taxon>
        <taxon>Viridiplantae</taxon>
        <taxon>Streptophyta</taxon>
        <taxon>Embryophyta</taxon>
        <taxon>Tracheophyta</taxon>
        <taxon>Spermatophyta</taxon>
        <taxon>Magnoliopsida</taxon>
        <taxon>Liliopsida</taxon>
        <taxon>Poales</taxon>
        <taxon>Poaceae</taxon>
        <taxon>PACMAD clade</taxon>
        <taxon>Panicoideae</taxon>
        <taxon>Panicodae</taxon>
        <taxon>Paniceae</taxon>
        <taxon>Cenchrinae</taxon>
        <taxon>Setaria</taxon>
    </lineage>
</organism>
<gene>
    <name evidence="2" type="ORF">SEVIR_3G082400v2</name>
</gene>
<name>A0A4U6V9V7_SETVI</name>
<evidence type="ECO:0000313" key="2">
    <source>
        <dbReference type="EMBL" id="TKW24924.1"/>
    </source>
</evidence>
<feature type="compositionally biased region" description="Polar residues" evidence="1">
    <location>
        <begin position="63"/>
        <end position="74"/>
    </location>
</feature>
<evidence type="ECO:0000256" key="1">
    <source>
        <dbReference type="SAM" id="MobiDB-lite"/>
    </source>
</evidence>
<feature type="region of interest" description="Disordered" evidence="1">
    <location>
        <begin position="55"/>
        <end position="74"/>
    </location>
</feature>